<dbReference type="PANTHER" id="PTHR33164">
    <property type="entry name" value="TRANSCRIPTIONAL REGULATOR, MARR FAMILY"/>
    <property type="match status" value="1"/>
</dbReference>
<dbReference type="SMART" id="SM00347">
    <property type="entry name" value="HTH_MARR"/>
    <property type="match status" value="1"/>
</dbReference>
<feature type="domain" description="HTH marR-type" evidence="4">
    <location>
        <begin position="30"/>
        <end position="175"/>
    </location>
</feature>
<dbReference type="OrthoDB" id="3237509at2"/>
<name>A0A5C5BAA7_9MICO</name>
<dbReference type="Pfam" id="PF12802">
    <property type="entry name" value="MarR_2"/>
    <property type="match status" value="1"/>
</dbReference>
<dbReference type="InterPro" id="IPR036388">
    <property type="entry name" value="WH-like_DNA-bd_sf"/>
</dbReference>
<evidence type="ECO:0000259" key="4">
    <source>
        <dbReference type="PROSITE" id="PS50995"/>
    </source>
</evidence>
<proteinExistence type="predicted"/>
<evidence type="ECO:0000256" key="3">
    <source>
        <dbReference type="ARBA" id="ARBA00023163"/>
    </source>
</evidence>
<dbReference type="GO" id="GO:0006950">
    <property type="term" value="P:response to stress"/>
    <property type="evidence" value="ECO:0007669"/>
    <property type="project" value="TreeGrafter"/>
</dbReference>
<dbReference type="PROSITE" id="PS50995">
    <property type="entry name" value="HTH_MARR_2"/>
    <property type="match status" value="1"/>
</dbReference>
<dbReference type="RefSeq" id="WP_139987751.1">
    <property type="nucleotide sequence ID" value="NZ_VENP01000077.1"/>
</dbReference>
<evidence type="ECO:0000256" key="2">
    <source>
        <dbReference type="ARBA" id="ARBA00023125"/>
    </source>
</evidence>
<protein>
    <submittedName>
        <fullName evidence="5">MarR family transcriptional regulator</fullName>
    </submittedName>
</protein>
<dbReference type="InterPro" id="IPR023187">
    <property type="entry name" value="Tscrpt_reg_MarR-type_CS"/>
</dbReference>
<keyword evidence="3" id="KW-0804">Transcription</keyword>
<organism evidence="5 6">
    <name type="scientific">Miniimonas arenae</name>
    <dbReference type="NCBI Taxonomy" id="676201"/>
    <lineage>
        <taxon>Bacteria</taxon>
        <taxon>Bacillati</taxon>
        <taxon>Actinomycetota</taxon>
        <taxon>Actinomycetes</taxon>
        <taxon>Micrococcales</taxon>
        <taxon>Beutenbergiaceae</taxon>
        <taxon>Miniimonas</taxon>
    </lineage>
</organism>
<dbReference type="InterPro" id="IPR000835">
    <property type="entry name" value="HTH_MarR-typ"/>
</dbReference>
<dbReference type="Proteomes" id="UP000313849">
    <property type="component" value="Unassembled WGS sequence"/>
</dbReference>
<evidence type="ECO:0000313" key="5">
    <source>
        <dbReference type="EMBL" id="TNU72962.1"/>
    </source>
</evidence>
<keyword evidence="1" id="KW-0805">Transcription regulation</keyword>
<dbReference type="GO" id="GO:0003677">
    <property type="term" value="F:DNA binding"/>
    <property type="evidence" value="ECO:0007669"/>
    <property type="project" value="UniProtKB-KW"/>
</dbReference>
<reference evidence="5 6" key="1">
    <citation type="submission" date="2019-06" db="EMBL/GenBank/DDBJ databases">
        <title>Draft genome sequence of Miniimonas arenae KCTC 19750T isolated from sea sand.</title>
        <authorList>
            <person name="Park S.-J."/>
        </authorList>
    </citation>
    <scope>NUCLEOTIDE SEQUENCE [LARGE SCALE GENOMIC DNA]</scope>
    <source>
        <strain evidence="5 6">KCTC 19750</strain>
    </source>
</reference>
<dbReference type="InterPro" id="IPR039422">
    <property type="entry name" value="MarR/SlyA-like"/>
</dbReference>
<comment type="caution">
    <text evidence="5">The sequence shown here is derived from an EMBL/GenBank/DDBJ whole genome shotgun (WGS) entry which is preliminary data.</text>
</comment>
<gene>
    <name evidence="5" type="ORF">FH969_13915</name>
</gene>
<dbReference type="GO" id="GO:0003700">
    <property type="term" value="F:DNA-binding transcription factor activity"/>
    <property type="evidence" value="ECO:0007669"/>
    <property type="project" value="InterPro"/>
</dbReference>
<dbReference type="InterPro" id="IPR036390">
    <property type="entry name" value="WH_DNA-bd_sf"/>
</dbReference>
<dbReference type="Gene3D" id="1.10.10.10">
    <property type="entry name" value="Winged helix-like DNA-binding domain superfamily/Winged helix DNA-binding domain"/>
    <property type="match status" value="1"/>
</dbReference>
<keyword evidence="6" id="KW-1185">Reference proteome</keyword>
<evidence type="ECO:0000256" key="1">
    <source>
        <dbReference type="ARBA" id="ARBA00023015"/>
    </source>
</evidence>
<keyword evidence="2" id="KW-0238">DNA-binding</keyword>
<evidence type="ECO:0000313" key="6">
    <source>
        <dbReference type="Proteomes" id="UP000313849"/>
    </source>
</evidence>
<dbReference type="AlphaFoldDB" id="A0A5C5BAA7"/>
<sequence length="194" mass="21098">MSPTSNDLADEVDAITAAWHAQLPTLDVEPMHVFSRLHRLAHHIESMRAATFAQHDLTMWQFDVLAALRRAGEPYELTPGRLVAQTHVSSGTMTNRIDRLAERGLVDRRGSNDDRRIVLVRLTPAGRAAVDAAVSDLVTRERAVLAALDGPGEDGVPHAGELAEALRALLHRYETQTGVARSGRAPVPRTVAAP</sequence>
<dbReference type="SUPFAM" id="SSF46785">
    <property type="entry name" value="Winged helix' DNA-binding domain"/>
    <property type="match status" value="1"/>
</dbReference>
<dbReference type="PROSITE" id="PS01117">
    <property type="entry name" value="HTH_MARR_1"/>
    <property type="match status" value="1"/>
</dbReference>
<dbReference type="EMBL" id="VENP01000077">
    <property type="protein sequence ID" value="TNU72962.1"/>
    <property type="molecule type" value="Genomic_DNA"/>
</dbReference>
<accession>A0A5C5BAA7</accession>
<dbReference type="PANTHER" id="PTHR33164:SF104">
    <property type="entry name" value="TRANSCRIPTIONAL REGULATORY PROTEIN"/>
    <property type="match status" value="1"/>
</dbReference>